<dbReference type="Proteomes" id="UP001174936">
    <property type="component" value="Unassembled WGS sequence"/>
</dbReference>
<accession>A0AA39YNV9</accession>
<name>A0AA39YNV9_9PEZI</name>
<comment type="caution">
    <text evidence="2">The sequence shown here is derived from an EMBL/GenBank/DDBJ whole genome shotgun (WGS) entry which is preliminary data.</text>
</comment>
<dbReference type="AlphaFoldDB" id="A0AA39YNV9"/>
<evidence type="ECO:0000313" key="2">
    <source>
        <dbReference type="EMBL" id="KAK0655047.1"/>
    </source>
</evidence>
<reference evidence="2" key="1">
    <citation type="submission" date="2023-06" db="EMBL/GenBank/DDBJ databases">
        <title>Genome-scale phylogeny and comparative genomics of the fungal order Sordariales.</title>
        <authorList>
            <consortium name="Lawrence Berkeley National Laboratory"/>
            <person name="Hensen N."/>
            <person name="Bonometti L."/>
            <person name="Westerberg I."/>
            <person name="Brannstrom I.O."/>
            <person name="Guillou S."/>
            <person name="Cros-Aarteil S."/>
            <person name="Calhoun S."/>
            <person name="Haridas S."/>
            <person name="Kuo A."/>
            <person name="Mondo S."/>
            <person name="Pangilinan J."/>
            <person name="Riley R."/>
            <person name="Labutti K."/>
            <person name="Andreopoulos B."/>
            <person name="Lipzen A."/>
            <person name="Chen C."/>
            <person name="Yanf M."/>
            <person name="Daum C."/>
            <person name="Ng V."/>
            <person name="Clum A."/>
            <person name="Steindorff A."/>
            <person name="Ohm R."/>
            <person name="Martin F."/>
            <person name="Silar P."/>
            <person name="Natvig D."/>
            <person name="Lalanne C."/>
            <person name="Gautier V."/>
            <person name="Ament-Velasquez S.L."/>
            <person name="Kruys A."/>
            <person name="Hutchinson M.I."/>
            <person name="Powell A.J."/>
            <person name="Barry K."/>
            <person name="Miller A.N."/>
            <person name="Grigoriev I.V."/>
            <person name="Debuchy R."/>
            <person name="Gladieux P."/>
            <person name="Thoren M.H."/>
            <person name="Johannesson H."/>
        </authorList>
    </citation>
    <scope>NUCLEOTIDE SEQUENCE</scope>
    <source>
        <strain evidence="2">SMH2532-1</strain>
    </source>
</reference>
<proteinExistence type="predicted"/>
<sequence length="51" mass="5877">MPTTLSSRTPENSRPTNQNNAPFICKYPIISPKSEHHPSLCPRMPQNRYHT</sequence>
<organism evidence="2 3">
    <name type="scientific">Cercophora newfieldiana</name>
    <dbReference type="NCBI Taxonomy" id="92897"/>
    <lineage>
        <taxon>Eukaryota</taxon>
        <taxon>Fungi</taxon>
        <taxon>Dikarya</taxon>
        <taxon>Ascomycota</taxon>
        <taxon>Pezizomycotina</taxon>
        <taxon>Sordariomycetes</taxon>
        <taxon>Sordariomycetidae</taxon>
        <taxon>Sordariales</taxon>
        <taxon>Lasiosphaeriaceae</taxon>
        <taxon>Cercophora</taxon>
    </lineage>
</organism>
<feature type="compositionally biased region" description="Polar residues" evidence="1">
    <location>
        <begin position="1"/>
        <end position="21"/>
    </location>
</feature>
<gene>
    <name evidence="2" type="ORF">B0T16DRAFT_396090</name>
</gene>
<evidence type="ECO:0000313" key="3">
    <source>
        <dbReference type="Proteomes" id="UP001174936"/>
    </source>
</evidence>
<evidence type="ECO:0000256" key="1">
    <source>
        <dbReference type="SAM" id="MobiDB-lite"/>
    </source>
</evidence>
<protein>
    <submittedName>
        <fullName evidence="2">Uncharacterized protein</fullName>
    </submittedName>
</protein>
<feature type="region of interest" description="Disordered" evidence="1">
    <location>
        <begin position="1"/>
        <end position="24"/>
    </location>
</feature>
<dbReference type="EMBL" id="JAULSV010000001">
    <property type="protein sequence ID" value="KAK0655047.1"/>
    <property type="molecule type" value="Genomic_DNA"/>
</dbReference>
<keyword evidence="3" id="KW-1185">Reference proteome</keyword>